<accession>A0A165JP93</accession>
<name>A0A165JP93_XYLHT</name>
<dbReference type="OMA" id="WLDSIPW"/>
<dbReference type="InParanoid" id="A0A165JP93"/>
<dbReference type="RefSeq" id="XP_018192030.1">
    <property type="nucleotide sequence ID" value="XM_018334026.1"/>
</dbReference>
<dbReference type="GO" id="GO:0004113">
    <property type="term" value="F:2',3'-cyclic-nucleotide 3'-phosphodiesterase activity"/>
    <property type="evidence" value="ECO:0007669"/>
    <property type="project" value="TreeGrafter"/>
</dbReference>
<gene>
    <name evidence="1" type="ORF">L228DRAFT_257907</name>
</gene>
<dbReference type="SUPFAM" id="SSF55144">
    <property type="entry name" value="LigT-like"/>
    <property type="match status" value="1"/>
</dbReference>
<organism evidence="1 2">
    <name type="scientific">Xylona heveae (strain CBS 132557 / TC161)</name>
    <dbReference type="NCBI Taxonomy" id="1328760"/>
    <lineage>
        <taxon>Eukaryota</taxon>
        <taxon>Fungi</taxon>
        <taxon>Dikarya</taxon>
        <taxon>Ascomycota</taxon>
        <taxon>Pezizomycotina</taxon>
        <taxon>Xylonomycetes</taxon>
        <taxon>Xylonales</taxon>
        <taxon>Xylonaceae</taxon>
        <taxon>Xylona</taxon>
    </lineage>
</organism>
<dbReference type="PANTHER" id="PTHR28141">
    <property type="entry name" value="2',3'-CYCLIC-NUCLEOTIDE 3'-PHOSPHODIESTERASE"/>
    <property type="match status" value="1"/>
</dbReference>
<dbReference type="Pfam" id="PF07823">
    <property type="entry name" value="CPDase"/>
    <property type="match status" value="1"/>
</dbReference>
<dbReference type="STRING" id="1328760.A0A165JP93"/>
<proteinExistence type="predicted"/>
<dbReference type="GO" id="GO:0009187">
    <property type="term" value="P:cyclic nucleotide metabolic process"/>
    <property type="evidence" value="ECO:0007669"/>
    <property type="project" value="TreeGrafter"/>
</dbReference>
<dbReference type="PANTHER" id="PTHR28141:SF1">
    <property type="entry name" value="2',3'-CYCLIC-NUCLEOTIDE 3'-PHOSPHODIESTERASE"/>
    <property type="match status" value="1"/>
</dbReference>
<evidence type="ECO:0000313" key="2">
    <source>
        <dbReference type="Proteomes" id="UP000076632"/>
    </source>
</evidence>
<sequence>MGGCSLWLLPPKDSQIYKTLATLIHDTVPDEVQHDSHSVAEQTTFSFVPHLTLTADIYLNEHTDFQKWIDTLPLDDDYSTQDSPHAKSLKDVPINFKDLTVGDKLVTKLTLGVHRNERLVELGTRCRAIGVLNAQTASLSGSQDATQEEKEKWNQARQWAESHWRPHVSLLYSSMEVIEHGRRAVLRAVKAAGIQVEERNADPAPTEMSWRGGRIQLVSTYHKIQDWEVLAEREL</sequence>
<dbReference type="InterPro" id="IPR012386">
    <property type="entry name" value="Cyclic-nucl_3Pdiesterase"/>
</dbReference>
<reference evidence="1 2" key="1">
    <citation type="journal article" date="2016" name="Fungal Biol.">
        <title>The genome of Xylona heveae provides a window into fungal endophytism.</title>
        <authorList>
            <person name="Gazis R."/>
            <person name="Kuo A."/>
            <person name="Riley R."/>
            <person name="LaButti K."/>
            <person name="Lipzen A."/>
            <person name="Lin J."/>
            <person name="Amirebrahimi M."/>
            <person name="Hesse C.N."/>
            <person name="Spatafora J.W."/>
            <person name="Henrissat B."/>
            <person name="Hainaut M."/>
            <person name="Grigoriev I.V."/>
            <person name="Hibbett D.S."/>
        </authorList>
    </citation>
    <scope>NUCLEOTIDE SEQUENCE [LARGE SCALE GENOMIC DNA]</scope>
    <source>
        <strain evidence="1 2">TC161</strain>
    </source>
</reference>
<dbReference type="InterPro" id="IPR009097">
    <property type="entry name" value="Cyclic_Pdiesterase"/>
</dbReference>
<evidence type="ECO:0000313" key="1">
    <source>
        <dbReference type="EMBL" id="KZF26475.1"/>
    </source>
</evidence>
<dbReference type="Proteomes" id="UP000076632">
    <property type="component" value="Unassembled WGS sequence"/>
</dbReference>
<dbReference type="OrthoDB" id="514292at2759"/>
<dbReference type="AlphaFoldDB" id="A0A165JP93"/>
<dbReference type="GeneID" id="28899163"/>
<keyword evidence="2" id="KW-1185">Reference proteome</keyword>
<protein>
    <submittedName>
        <fullName evidence="1">2, 3 cyclic phosphodiesterase</fullName>
    </submittedName>
</protein>
<dbReference type="EMBL" id="KV407454">
    <property type="protein sequence ID" value="KZF26475.1"/>
    <property type="molecule type" value="Genomic_DNA"/>
</dbReference>
<dbReference type="Gene3D" id="3.90.1140.10">
    <property type="entry name" value="Cyclic phosphodiesterase"/>
    <property type="match status" value="1"/>
</dbReference>
<dbReference type="FunCoup" id="A0A165JP93">
    <property type="interactions" value="7"/>
</dbReference>